<keyword evidence="1" id="KW-1133">Transmembrane helix</keyword>
<dbReference type="OrthoDB" id="1796762at2"/>
<keyword evidence="1" id="KW-0812">Transmembrane</keyword>
<protein>
    <submittedName>
        <fullName evidence="2">Uncharacterized protein</fullName>
    </submittedName>
</protein>
<dbReference type="eggNOG" id="ENOG5034C2N">
    <property type="taxonomic scope" value="Bacteria"/>
</dbReference>
<dbReference type="AlphaFoldDB" id="C0GCY9"/>
<accession>C0GCY9</accession>
<name>C0GCY9_DETAL</name>
<dbReference type="EMBL" id="ACJM01000001">
    <property type="protein sequence ID" value="EEG79074.1"/>
    <property type="molecule type" value="Genomic_DNA"/>
</dbReference>
<organism evidence="2 3">
    <name type="scientific">Dethiobacter alkaliphilus AHT 1</name>
    <dbReference type="NCBI Taxonomy" id="555088"/>
    <lineage>
        <taxon>Bacteria</taxon>
        <taxon>Bacillati</taxon>
        <taxon>Bacillota</taxon>
        <taxon>Dethiobacteria</taxon>
        <taxon>Dethiobacterales</taxon>
        <taxon>Dethiobacteraceae</taxon>
        <taxon>Dethiobacter</taxon>
    </lineage>
</organism>
<dbReference type="STRING" id="555088.DealDRAFT_0348"/>
<dbReference type="Proteomes" id="UP000006443">
    <property type="component" value="Unassembled WGS sequence"/>
</dbReference>
<keyword evidence="3" id="KW-1185">Reference proteome</keyword>
<evidence type="ECO:0000256" key="1">
    <source>
        <dbReference type="SAM" id="Phobius"/>
    </source>
</evidence>
<feature type="transmembrane region" description="Helical" evidence="1">
    <location>
        <begin position="122"/>
        <end position="141"/>
    </location>
</feature>
<feature type="transmembrane region" description="Helical" evidence="1">
    <location>
        <begin position="92"/>
        <end position="110"/>
    </location>
</feature>
<reference evidence="2 3" key="1">
    <citation type="submission" date="2009-02" db="EMBL/GenBank/DDBJ databases">
        <title>Sequencing of the draft genome and assembly of Dethiobacter alkaliphilus AHT 1.</title>
        <authorList>
            <consortium name="US DOE Joint Genome Institute (JGI-PGF)"/>
            <person name="Lucas S."/>
            <person name="Copeland A."/>
            <person name="Lapidus A."/>
            <person name="Glavina del Rio T."/>
            <person name="Dalin E."/>
            <person name="Tice H."/>
            <person name="Bruce D."/>
            <person name="Goodwin L."/>
            <person name="Pitluck S."/>
            <person name="Larimer F."/>
            <person name="Land M.L."/>
            <person name="Hauser L."/>
            <person name="Muyzer G."/>
        </authorList>
    </citation>
    <scope>NUCLEOTIDE SEQUENCE [LARGE SCALE GENOMIC DNA]</scope>
    <source>
        <strain evidence="2 3">AHT 1</strain>
    </source>
</reference>
<evidence type="ECO:0000313" key="2">
    <source>
        <dbReference type="EMBL" id="EEG79074.1"/>
    </source>
</evidence>
<keyword evidence="1" id="KW-0472">Membrane</keyword>
<gene>
    <name evidence="2" type="ORF">DealDRAFT_0348</name>
</gene>
<proteinExistence type="predicted"/>
<sequence>MMKDRFSNGFLAGFLAGIVPVVINFSGRALDLTTIVWSDFIALFIFGSMTTEGAAELVFAVSVLTVFLGVLGGIFARYILPSLNSQRHLFKGLLFGTTSWILFFSIPYLFQLPDLDEVALKSAMTNFISASLWGLTMAYILKRIDNKVSQ</sequence>
<feature type="transmembrane region" description="Helical" evidence="1">
    <location>
        <begin position="57"/>
        <end position="80"/>
    </location>
</feature>
<feature type="transmembrane region" description="Helical" evidence="1">
    <location>
        <begin position="6"/>
        <end position="25"/>
    </location>
</feature>
<dbReference type="RefSeq" id="WP_008514262.1">
    <property type="nucleotide sequence ID" value="NZ_ACJM01000001.1"/>
</dbReference>
<evidence type="ECO:0000313" key="3">
    <source>
        <dbReference type="Proteomes" id="UP000006443"/>
    </source>
</evidence>
<comment type="caution">
    <text evidence="2">The sequence shown here is derived from an EMBL/GenBank/DDBJ whole genome shotgun (WGS) entry which is preliminary data.</text>
</comment>